<dbReference type="InterPro" id="IPR025649">
    <property type="entry name" value="DUF4360"/>
</dbReference>
<sequence>MSSTRFLFSLLVGFLYLTGAIAQKYSITDYILSGTGCARGTATATISDDAKSISLKYQSFVANAGPGVADSNNRKNCQLTLVVNVPSGYQFAFNDFSYSGRYALDSGVKGQFQTDYYFQSSIDESTGTVTVAGPASNSTRTLSTTPKNLLWSPCGKSSIVGVNSSLRVDNSASGNASGSVSVTTLSIPVDSISWKQC</sequence>
<dbReference type="OrthoDB" id="152248at2759"/>
<organism evidence="2 3">
    <name type="scientific">Panaeolus cyanescens</name>
    <dbReference type="NCBI Taxonomy" id="181874"/>
    <lineage>
        <taxon>Eukaryota</taxon>
        <taxon>Fungi</taxon>
        <taxon>Dikarya</taxon>
        <taxon>Basidiomycota</taxon>
        <taxon>Agaricomycotina</taxon>
        <taxon>Agaricomycetes</taxon>
        <taxon>Agaricomycetidae</taxon>
        <taxon>Agaricales</taxon>
        <taxon>Agaricineae</taxon>
        <taxon>Galeropsidaceae</taxon>
        <taxon>Panaeolus</taxon>
    </lineage>
</organism>
<dbReference type="PANTHER" id="PTHR38847:SF1">
    <property type="entry name" value="PSEUDOURIDINE SYNTHASE RSUA_RLUA-LIKE DOMAIN-CONTAINING PROTEIN"/>
    <property type="match status" value="1"/>
</dbReference>
<dbReference type="Proteomes" id="UP000284842">
    <property type="component" value="Unassembled WGS sequence"/>
</dbReference>
<dbReference type="PANTHER" id="PTHR38847">
    <property type="match status" value="1"/>
</dbReference>
<name>A0A409Y8L8_9AGAR</name>
<feature type="signal peptide" evidence="1">
    <location>
        <begin position="1"/>
        <end position="22"/>
    </location>
</feature>
<evidence type="ECO:0000313" key="3">
    <source>
        <dbReference type="Proteomes" id="UP000284842"/>
    </source>
</evidence>
<evidence type="ECO:0000256" key="1">
    <source>
        <dbReference type="SAM" id="SignalP"/>
    </source>
</evidence>
<evidence type="ECO:0000313" key="2">
    <source>
        <dbReference type="EMBL" id="PPQ99400.1"/>
    </source>
</evidence>
<reference evidence="2 3" key="1">
    <citation type="journal article" date="2018" name="Evol. Lett.">
        <title>Horizontal gene cluster transfer increased hallucinogenic mushroom diversity.</title>
        <authorList>
            <person name="Reynolds H.T."/>
            <person name="Vijayakumar V."/>
            <person name="Gluck-Thaler E."/>
            <person name="Korotkin H.B."/>
            <person name="Matheny P.B."/>
            <person name="Slot J.C."/>
        </authorList>
    </citation>
    <scope>NUCLEOTIDE SEQUENCE [LARGE SCALE GENOMIC DNA]</scope>
    <source>
        <strain evidence="2 3">2629</strain>
    </source>
</reference>
<gene>
    <name evidence="2" type="ORF">CVT24_005383</name>
</gene>
<feature type="chain" id="PRO_5018999451" description="DUF4360 domain-containing protein" evidence="1">
    <location>
        <begin position="23"/>
        <end position="197"/>
    </location>
</feature>
<keyword evidence="1" id="KW-0732">Signal</keyword>
<keyword evidence="3" id="KW-1185">Reference proteome</keyword>
<protein>
    <recommendedName>
        <fullName evidence="4">DUF4360 domain-containing protein</fullName>
    </recommendedName>
</protein>
<dbReference type="AlphaFoldDB" id="A0A409Y8L8"/>
<dbReference type="InParanoid" id="A0A409Y8L8"/>
<comment type="caution">
    <text evidence="2">The sequence shown here is derived from an EMBL/GenBank/DDBJ whole genome shotgun (WGS) entry which is preliminary data.</text>
</comment>
<dbReference type="STRING" id="181874.A0A409Y8L8"/>
<proteinExistence type="predicted"/>
<dbReference type="EMBL" id="NHTK01001359">
    <property type="protein sequence ID" value="PPQ99400.1"/>
    <property type="molecule type" value="Genomic_DNA"/>
</dbReference>
<dbReference type="Pfam" id="PF14273">
    <property type="entry name" value="DUF4360"/>
    <property type="match status" value="1"/>
</dbReference>
<accession>A0A409Y8L8</accession>
<evidence type="ECO:0008006" key="4">
    <source>
        <dbReference type="Google" id="ProtNLM"/>
    </source>
</evidence>